<reference evidence="1" key="1">
    <citation type="submission" date="2021-02" db="EMBL/GenBank/DDBJ databases">
        <title>Infant gut strain persistence is associated with maternal origin, phylogeny, and functional potential including surface adhesion and iron acquisition.</title>
        <authorList>
            <person name="Lou Y.C."/>
        </authorList>
    </citation>
    <scope>NUCLEOTIDE SEQUENCE</scope>
    <source>
        <strain evidence="1">L3_106_000M1_dasL3_106_000M1_concoct_15</strain>
    </source>
</reference>
<dbReference type="EMBL" id="JAGZCZ010000015">
    <property type="protein sequence ID" value="MBS5520594.1"/>
    <property type="molecule type" value="Genomic_DNA"/>
</dbReference>
<dbReference type="Proteomes" id="UP000754226">
    <property type="component" value="Unassembled WGS sequence"/>
</dbReference>
<accession>A0A943I338</accession>
<gene>
    <name evidence="1" type="primary">cas7e</name>
    <name evidence="1" type="ORF">KHX13_09865</name>
</gene>
<evidence type="ECO:0000313" key="1">
    <source>
        <dbReference type="EMBL" id="MBS5520594.1"/>
    </source>
</evidence>
<sequence>MNNNVYVDIHVLQTVPPSCINRDDTGSPKTAVYGGTTRARISSQAWKRAVRKEFHKRFPNEELGLRTKRIVELVKRELQNSDSSLSDEKAVKKAVDGLEKAGLKIKDPSKGTDALFFISMGQVRTIADLIISGEEDKKQYKNALKEVPSIDMIMFGRMVASDPSLNYDATVQVAHGISTHTVHNEYDYFTAVDDCSQDEEAGAGHLGTVEFNSSTMYRFATINVPELSDYVGTETGKAVREFLEAFIYSMPTGKENTFANRTLPFAIYITVRNDQPINLCGAFERPVKAGQDGYEEASEKAFVEYAKELYTKYGNAPAYSFGMGNQISSLTETASVPAILDKLEKVINEQVGPEK</sequence>
<dbReference type="InterPro" id="IPR010148">
    <property type="entry name" value="CRISPR-assoc_prot_CT1975"/>
</dbReference>
<dbReference type="AlphaFoldDB" id="A0A943I338"/>
<protein>
    <submittedName>
        <fullName evidence="1">Type I-E CRISPR-associated protein Cas7/Cse4/CasC</fullName>
    </submittedName>
</protein>
<comment type="caution">
    <text evidence="1">The sequence shown here is derived from an EMBL/GenBank/DDBJ whole genome shotgun (WGS) entry which is preliminary data.</text>
</comment>
<name>A0A943I338_9FIRM</name>
<dbReference type="Pfam" id="PF09344">
    <property type="entry name" value="Cas_CT1975"/>
    <property type="match status" value="1"/>
</dbReference>
<organism evidence="1 2">
    <name type="scientific">Acidaminococcus intestini</name>
    <dbReference type="NCBI Taxonomy" id="187327"/>
    <lineage>
        <taxon>Bacteria</taxon>
        <taxon>Bacillati</taxon>
        <taxon>Bacillota</taxon>
        <taxon>Negativicutes</taxon>
        <taxon>Acidaminococcales</taxon>
        <taxon>Acidaminococcaceae</taxon>
        <taxon>Acidaminococcus</taxon>
    </lineage>
</organism>
<proteinExistence type="predicted"/>
<evidence type="ECO:0000313" key="2">
    <source>
        <dbReference type="Proteomes" id="UP000754226"/>
    </source>
</evidence>
<dbReference type="NCBIfam" id="TIGR01869">
    <property type="entry name" value="casC_Cse4"/>
    <property type="match status" value="1"/>
</dbReference>